<gene>
    <name evidence="3" type="ORF">PoB_001082800</name>
</gene>
<organism evidence="3 4">
    <name type="scientific">Plakobranchus ocellatus</name>
    <dbReference type="NCBI Taxonomy" id="259542"/>
    <lineage>
        <taxon>Eukaryota</taxon>
        <taxon>Metazoa</taxon>
        <taxon>Spiralia</taxon>
        <taxon>Lophotrochozoa</taxon>
        <taxon>Mollusca</taxon>
        <taxon>Gastropoda</taxon>
        <taxon>Heterobranchia</taxon>
        <taxon>Euthyneura</taxon>
        <taxon>Panpulmonata</taxon>
        <taxon>Sacoglossa</taxon>
        <taxon>Placobranchoidea</taxon>
        <taxon>Plakobranchidae</taxon>
        <taxon>Plakobranchus</taxon>
    </lineage>
</organism>
<dbReference type="AlphaFoldDB" id="A0AAV3YPX5"/>
<evidence type="ECO:0000256" key="1">
    <source>
        <dbReference type="SAM" id="MobiDB-lite"/>
    </source>
</evidence>
<dbReference type="EMBL" id="BLXT01001295">
    <property type="protein sequence ID" value="GFN84322.1"/>
    <property type="molecule type" value="Genomic_DNA"/>
</dbReference>
<keyword evidence="4" id="KW-1185">Reference proteome</keyword>
<name>A0AAV3YPX5_9GAST</name>
<evidence type="ECO:0000256" key="2">
    <source>
        <dbReference type="SAM" id="SignalP"/>
    </source>
</evidence>
<keyword evidence="2" id="KW-0732">Signal</keyword>
<feature type="chain" id="PRO_5043808570" evidence="2">
    <location>
        <begin position="20"/>
        <end position="141"/>
    </location>
</feature>
<dbReference type="InterPro" id="IPR016024">
    <property type="entry name" value="ARM-type_fold"/>
</dbReference>
<reference evidence="3 4" key="1">
    <citation type="journal article" date="2021" name="Elife">
        <title>Chloroplast acquisition without the gene transfer in kleptoplastic sea slugs, Plakobranchus ocellatus.</title>
        <authorList>
            <person name="Maeda T."/>
            <person name="Takahashi S."/>
            <person name="Yoshida T."/>
            <person name="Shimamura S."/>
            <person name="Takaki Y."/>
            <person name="Nagai Y."/>
            <person name="Toyoda A."/>
            <person name="Suzuki Y."/>
            <person name="Arimoto A."/>
            <person name="Ishii H."/>
            <person name="Satoh N."/>
            <person name="Nishiyama T."/>
            <person name="Hasebe M."/>
            <person name="Maruyama T."/>
            <person name="Minagawa J."/>
            <person name="Obokata J."/>
            <person name="Shigenobu S."/>
        </authorList>
    </citation>
    <scope>NUCLEOTIDE SEQUENCE [LARGE SCALE GENOMIC DNA]</scope>
</reference>
<accession>A0AAV3YPX5</accession>
<dbReference type="SUPFAM" id="SSF48371">
    <property type="entry name" value="ARM repeat"/>
    <property type="match status" value="1"/>
</dbReference>
<evidence type="ECO:0000313" key="4">
    <source>
        <dbReference type="Proteomes" id="UP000735302"/>
    </source>
</evidence>
<sequence>MRTVLMALVVLWWCHLAVILPVILGKQARDNWDRVEEQARPQQGDLRLLDPPSGQGAGGGARTRNRRALADLRRTRKPLKPSNVGASEHTSYLAKQRIESRTDNDENNNDDDDDDDDDDDEDEDDDVDDDDDEDDDDYEAN</sequence>
<protein>
    <submittedName>
        <fullName evidence="3">Uncharacterized protein</fullName>
    </submittedName>
</protein>
<feature type="signal peptide" evidence="2">
    <location>
        <begin position="1"/>
        <end position="19"/>
    </location>
</feature>
<proteinExistence type="predicted"/>
<comment type="caution">
    <text evidence="3">The sequence shown here is derived from an EMBL/GenBank/DDBJ whole genome shotgun (WGS) entry which is preliminary data.</text>
</comment>
<dbReference type="Proteomes" id="UP000735302">
    <property type="component" value="Unassembled WGS sequence"/>
</dbReference>
<feature type="region of interest" description="Disordered" evidence="1">
    <location>
        <begin position="34"/>
        <end position="141"/>
    </location>
</feature>
<evidence type="ECO:0000313" key="3">
    <source>
        <dbReference type="EMBL" id="GFN84322.1"/>
    </source>
</evidence>
<feature type="compositionally biased region" description="Acidic residues" evidence="1">
    <location>
        <begin position="105"/>
        <end position="141"/>
    </location>
</feature>